<organism evidence="9 10">
    <name type="scientific">Tieghemiomyces parasiticus</name>
    <dbReference type="NCBI Taxonomy" id="78921"/>
    <lineage>
        <taxon>Eukaryota</taxon>
        <taxon>Fungi</taxon>
        <taxon>Fungi incertae sedis</taxon>
        <taxon>Zoopagomycota</taxon>
        <taxon>Kickxellomycotina</taxon>
        <taxon>Dimargaritomycetes</taxon>
        <taxon>Dimargaritales</taxon>
        <taxon>Dimargaritaceae</taxon>
        <taxon>Tieghemiomyces</taxon>
    </lineage>
</organism>
<dbReference type="PANTHER" id="PTHR10277:SF9">
    <property type="entry name" value="2-ISOPROPYLMALATE SYNTHASE 1, CHLOROPLASTIC-RELATED"/>
    <property type="match status" value="1"/>
</dbReference>
<comment type="caution">
    <text evidence="9">The sequence shown here is derived from an EMBL/GenBank/DDBJ whole genome shotgun (WGS) entry which is preliminary data.</text>
</comment>
<dbReference type="InterPro" id="IPR000891">
    <property type="entry name" value="PYR_CT"/>
</dbReference>
<dbReference type="EMBL" id="JANBPT010000479">
    <property type="protein sequence ID" value="KAJ1919222.1"/>
    <property type="molecule type" value="Genomic_DNA"/>
</dbReference>
<dbReference type="Proteomes" id="UP001150569">
    <property type="component" value="Unassembled WGS sequence"/>
</dbReference>
<protein>
    <recommendedName>
        <fullName evidence="2">2-isopropylmalate synthase</fullName>
        <ecNumber evidence="2">2.3.3.13</ecNumber>
    </recommendedName>
</protein>
<evidence type="ECO:0000256" key="2">
    <source>
        <dbReference type="ARBA" id="ARBA00012973"/>
    </source>
</evidence>
<dbReference type="OrthoDB" id="418791at2759"/>
<dbReference type="Pfam" id="PF22617">
    <property type="entry name" value="HCS_D2"/>
    <property type="match status" value="1"/>
</dbReference>
<dbReference type="Gene3D" id="1.10.238.260">
    <property type="match status" value="1"/>
</dbReference>
<dbReference type="InterPro" id="IPR002034">
    <property type="entry name" value="AIPM/Hcit_synth_CS"/>
</dbReference>
<sequence>MSAYVPEPTEGNTLRTIYFSDTTLRDGEQAPGVRFSTDDKVYIAQQLSKLGVDEIDAGFPASSASAFETCQRIAREVGPLMEGREHIGTPMTIAVLTRTLASDVETSYQAIKDAPRASIRLFIATSDIHLEHKLRITRDQCLQRIDAAVRQARALTPLVGFGAEDAARTDPTFLCQVYQTAIDAGANTVFLSDTVGSCVPAEFYQMVKHVIDHTTYPADTTRWAIHTHNDLGLGVANALAGIEAGACMVDTTLAGIGERAGNAALEEVAMCITTHSKHYRARHDLNTRMFTSLCNLVAERGGTHMAPNKPIVGQNVFRHTSGIHQHGLLRNRSTYEYLDPDTVGATSDGLILSKLSGRSAVQARLERLNIDNLDLNPDRLNLLFAKFKALAEDRAEVSDEDLRQLVGACA</sequence>
<gene>
    <name evidence="9" type="primary">LEU4_8</name>
    <name evidence="9" type="ORF">IWQ60_007297</name>
</gene>
<evidence type="ECO:0000259" key="8">
    <source>
        <dbReference type="PROSITE" id="PS50991"/>
    </source>
</evidence>
<reference evidence="9" key="1">
    <citation type="submission" date="2022-07" db="EMBL/GenBank/DDBJ databases">
        <title>Phylogenomic reconstructions and comparative analyses of Kickxellomycotina fungi.</title>
        <authorList>
            <person name="Reynolds N.K."/>
            <person name="Stajich J.E."/>
            <person name="Barry K."/>
            <person name="Grigoriev I.V."/>
            <person name="Crous P."/>
            <person name="Smith M.E."/>
        </authorList>
    </citation>
    <scope>NUCLEOTIDE SEQUENCE</scope>
    <source>
        <strain evidence="9">RSA 861</strain>
    </source>
</reference>
<name>A0A9W8DPI8_9FUNG</name>
<dbReference type="PROSITE" id="PS50991">
    <property type="entry name" value="PYR_CT"/>
    <property type="match status" value="1"/>
</dbReference>
<dbReference type="InterPro" id="IPR054691">
    <property type="entry name" value="LeuA/HCS_post-cat"/>
</dbReference>
<dbReference type="InterPro" id="IPR013785">
    <property type="entry name" value="Aldolase_TIM"/>
</dbReference>
<evidence type="ECO:0000256" key="4">
    <source>
        <dbReference type="ARBA" id="ARBA00022605"/>
    </source>
</evidence>
<evidence type="ECO:0000256" key="1">
    <source>
        <dbReference type="ARBA" id="ARBA00004689"/>
    </source>
</evidence>
<keyword evidence="9" id="KW-0012">Acyltransferase</keyword>
<keyword evidence="4" id="KW-0028">Amino-acid biosynthesis</keyword>
<dbReference type="GO" id="GO:0009098">
    <property type="term" value="P:L-leucine biosynthetic process"/>
    <property type="evidence" value="ECO:0007669"/>
    <property type="project" value="UniProtKB-KW"/>
</dbReference>
<dbReference type="AlphaFoldDB" id="A0A9W8DPI8"/>
<dbReference type="Gene3D" id="3.20.20.70">
    <property type="entry name" value="Aldolase class I"/>
    <property type="match status" value="1"/>
</dbReference>
<dbReference type="PROSITE" id="PS00816">
    <property type="entry name" value="AIPM_HOMOCIT_SYNTH_2"/>
    <property type="match status" value="1"/>
</dbReference>
<dbReference type="GO" id="GO:0010177">
    <property type="term" value="F:methylthioalkylmalate synthase activity"/>
    <property type="evidence" value="ECO:0007669"/>
    <property type="project" value="UniProtKB-ARBA"/>
</dbReference>
<dbReference type="InterPro" id="IPR050073">
    <property type="entry name" value="2-IPM_HCS-like"/>
</dbReference>
<keyword evidence="6" id="KW-0100">Branched-chain amino acid biosynthesis</keyword>
<evidence type="ECO:0000313" key="10">
    <source>
        <dbReference type="Proteomes" id="UP001150569"/>
    </source>
</evidence>
<evidence type="ECO:0000256" key="3">
    <source>
        <dbReference type="ARBA" id="ARBA00022430"/>
    </source>
</evidence>
<keyword evidence="3" id="KW-0432">Leucine biosynthesis</keyword>
<comment type="similarity">
    <text evidence="7">Belongs to the alpha-IPM synthase/homocitrate synthase family.</text>
</comment>
<keyword evidence="10" id="KW-1185">Reference proteome</keyword>
<evidence type="ECO:0000256" key="7">
    <source>
        <dbReference type="RuleBase" id="RU003523"/>
    </source>
</evidence>
<dbReference type="FunFam" id="1.10.238.260:FF:000001">
    <property type="entry name" value="2-isopropylmalate synthase"/>
    <property type="match status" value="1"/>
</dbReference>
<comment type="pathway">
    <text evidence="1">Amino-acid biosynthesis; L-leucine biosynthesis; L-leucine from 3-methyl-2-oxobutanoate: step 1/4.</text>
</comment>
<evidence type="ECO:0000256" key="6">
    <source>
        <dbReference type="ARBA" id="ARBA00023304"/>
    </source>
</evidence>
<dbReference type="FunFam" id="3.20.20.70:FF:000010">
    <property type="entry name" value="2-isopropylmalate synthase"/>
    <property type="match status" value="1"/>
</dbReference>
<dbReference type="EC" id="2.3.3.13" evidence="2"/>
<dbReference type="PANTHER" id="PTHR10277">
    <property type="entry name" value="HOMOCITRATE SYNTHASE-RELATED"/>
    <property type="match status" value="1"/>
</dbReference>
<evidence type="ECO:0000313" key="9">
    <source>
        <dbReference type="EMBL" id="KAJ1919222.1"/>
    </source>
</evidence>
<dbReference type="CDD" id="cd07940">
    <property type="entry name" value="DRE_TIM_IPMS"/>
    <property type="match status" value="1"/>
</dbReference>
<evidence type="ECO:0000256" key="5">
    <source>
        <dbReference type="ARBA" id="ARBA00022679"/>
    </source>
</evidence>
<dbReference type="Pfam" id="PF00682">
    <property type="entry name" value="HMGL-like"/>
    <property type="match status" value="1"/>
</dbReference>
<dbReference type="PROSITE" id="PS00815">
    <property type="entry name" value="AIPM_HOMOCIT_SYNTH_1"/>
    <property type="match status" value="1"/>
</dbReference>
<proteinExistence type="inferred from homology"/>
<keyword evidence="5 7" id="KW-0808">Transferase</keyword>
<accession>A0A9W8DPI8</accession>
<dbReference type="GO" id="GO:0003852">
    <property type="term" value="F:2-isopropylmalate synthase activity"/>
    <property type="evidence" value="ECO:0007669"/>
    <property type="project" value="UniProtKB-EC"/>
</dbReference>
<feature type="domain" description="Pyruvate carboxyltransferase" evidence="8">
    <location>
        <begin position="17"/>
        <end position="289"/>
    </location>
</feature>
<dbReference type="SUPFAM" id="SSF51569">
    <property type="entry name" value="Aldolase"/>
    <property type="match status" value="1"/>
</dbReference>